<comment type="caution">
    <text evidence="1">The sequence shown here is derived from an EMBL/GenBank/DDBJ whole genome shotgun (WGS) entry which is preliminary data.</text>
</comment>
<evidence type="ECO:0008006" key="3">
    <source>
        <dbReference type="Google" id="ProtNLM"/>
    </source>
</evidence>
<dbReference type="InterPro" id="IPR023213">
    <property type="entry name" value="CAT-like_dom_sf"/>
</dbReference>
<gene>
    <name evidence="1" type="ORF">Lsha_2607</name>
</gene>
<dbReference type="EMBL" id="LNYW01000069">
    <property type="protein sequence ID" value="KTD57225.1"/>
    <property type="molecule type" value="Genomic_DNA"/>
</dbReference>
<evidence type="ECO:0000313" key="1">
    <source>
        <dbReference type="EMBL" id="KTD57225.1"/>
    </source>
</evidence>
<protein>
    <recommendedName>
        <fullName evidence="3">Condensation domain-containing protein</fullName>
    </recommendedName>
</protein>
<evidence type="ECO:0000313" key="2">
    <source>
        <dbReference type="Proteomes" id="UP000054600"/>
    </source>
</evidence>
<dbReference type="STRING" id="1122169.Lsha_2607"/>
<dbReference type="eggNOG" id="COG1020">
    <property type="taxonomic scope" value="Bacteria"/>
</dbReference>
<reference evidence="1 2" key="1">
    <citation type="submission" date="2015-11" db="EMBL/GenBank/DDBJ databases">
        <title>Genomic analysis of 38 Legionella species identifies large and diverse effector repertoires.</title>
        <authorList>
            <person name="Burstein D."/>
            <person name="Amaro F."/>
            <person name="Zusman T."/>
            <person name="Lifshitz Z."/>
            <person name="Cohen O."/>
            <person name="Gilbert J.A."/>
            <person name="Pupko T."/>
            <person name="Shuman H.A."/>
            <person name="Segal G."/>
        </authorList>
    </citation>
    <scope>NUCLEOTIDE SEQUENCE [LARGE SCALE GENOMIC DNA]</scope>
    <source>
        <strain evidence="1 2">ATCC 49655</strain>
    </source>
</reference>
<name>A0A0W0YJY9_9GAMM</name>
<accession>A0A0W0YJY9</accession>
<dbReference type="RefSeq" id="WP_018577309.1">
    <property type="nucleotide sequence ID" value="NZ_KB892399.1"/>
</dbReference>
<keyword evidence="2" id="KW-1185">Reference proteome</keyword>
<dbReference type="PATRIC" id="fig|1122169.6.peg.3008"/>
<dbReference type="Gene3D" id="3.30.559.10">
    <property type="entry name" value="Chloramphenicol acetyltransferase-like domain"/>
    <property type="match status" value="1"/>
</dbReference>
<dbReference type="SUPFAM" id="SSF52777">
    <property type="entry name" value="CoA-dependent acyltransferases"/>
    <property type="match status" value="1"/>
</dbReference>
<dbReference type="OrthoDB" id="5646966at2"/>
<dbReference type="AlphaFoldDB" id="A0A0W0YJY9"/>
<sequence length="433" mass="49295">MAYSYTANFVDRLLMKLDGSIAPIWNRLFLVIDKPIDETVLVQSFRQLILETPRLRSLWVKDAQQWHEQSFATIQARIKLPYDRELFSTNERIRKILANRDNSLADLPVRLSYGAVSDHGQEASLLTLEFHHGAGDGHSVILLIKRFWQILEHALHSAPLNPTPISQPELTDGMIIKRILKQPGQFLKLAKSENRQLARRASPLKHEAQHIGLPTLLSFKVNKGLLAELKPSSLFYAAILAAIIRLEDQDVSKNIRLRVPVDVRQPFNLSFTSIGNACSAIIVEFDLQEMRSLFYANPQRMIQVIEAKFKQQLRSELYIANALECLLASKIASQSSMHHAAPQELLGNHRSSSLVITFMGEVSHLITPPQPFNLLDVRSHTPVWGVNGFIYQDNMHINLSCFEGIWPPEVQQQFSQYIIDFLTRDSIIDRVVT</sequence>
<organism evidence="1 2">
    <name type="scientific">Legionella shakespearei DSM 23087</name>
    <dbReference type="NCBI Taxonomy" id="1122169"/>
    <lineage>
        <taxon>Bacteria</taxon>
        <taxon>Pseudomonadati</taxon>
        <taxon>Pseudomonadota</taxon>
        <taxon>Gammaproteobacteria</taxon>
        <taxon>Legionellales</taxon>
        <taxon>Legionellaceae</taxon>
        <taxon>Legionella</taxon>
    </lineage>
</organism>
<proteinExistence type="predicted"/>
<dbReference type="Proteomes" id="UP000054600">
    <property type="component" value="Unassembled WGS sequence"/>
</dbReference>